<dbReference type="SUPFAM" id="SSF55874">
    <property type="entry name" value="ATPase domain of HSP90 chaperone/DNA topoisomerase II/histidine kinase"/>
    <property type="match status" value="1"/>
</dbReference>
<gene>
    <name evidence="15" type="primary">cusS</name>
    <name evidence="15" type="ORF">PsAD2_00991</name>
</gene>
<feature type="transmembrane region" description="Helical" evidence="12">
    <location>
        <begin position="12"/>
        <end position="34"/>
    </location>
</feature>
<dbReference type="SUPFAM" id="SSF47384">
    <property type="entry name" value="Homodimeric domain of signal transducing histidine kinase"/>
    <property type="match status" value="1"/>
</dbReference>
<dbReference type="InterPro" id="IPR036890">
    <property type="entry name" value="HATPase_C_sf"/>
</dbReference>
<evidence type="ECO:0000256" key="6">
    <source>
        <dbReference type="ARBA" id="ARBA00022692"/>
    </source>
</evidence>
<evidence type="ECO:0000256" key="3">
    <source>
        <dbReference type="ARBA" id="ARBA00012438"/>
    </source>
</evidence>
<dbReference type="SMART" id="SM00387">
    <property type="entry name" value="HATPase_c"/>
    <property type="match status" value="1"/>
</dbReference>
<keyword evidence="6 12" id="KW-0812">Transmembrane</keyword>
<dbReference type="Proteomes" id="UP000076577">
    <property type="component" value="Unassembled WGS sequence"/>
</dbReference>
<dbReference type="AlphaFoldDB" id="A0A161VAG6"/>
<dbReference type="Gene3D" id="1.10.287.130">
    <property type="match status" value="1"/>
</dbReference>
<evidence type="ECO:0000259" key="13">
    <source>
        <dbReference type="PROSITE" id="PS50109"/>
    </source>
</evidence>
<dbReference type="PRINTS" id="PR00344">
    <property type="entry name" value="BCTRLSENSOR"/>
</dbReference>
<evidence type="ECO:0000256" key="11">
    <source>
        <dbReference type="SAM" id="MobiDB-lite"/>
    </source>
</evidence>
<dbReference type="PROSITE" id="PS50885">
    <property type="entry name" value="HAMP"/>
    <property type="match status" value="1"/>
</dbReference>
<evidence type="ECO:0000256" key="9">
    <source>
        <dbReference type="ARBA" id="ARBA00023012"/>
    </source>
</evidence>
<evidence type="ECO:0000256" key="4">
    <source>
        <dbReference type="ARBA" id="ARBA00022553"/>
    </source>
</evidence>
<dbReference type="PROSITE" id="PS50109">
    <property type="entry name" value="HIS_KIN"/>
    <property type="match status" value="1"/>
</dbReference>
<proteinExistence type="predicted"/>
<dbReference type="PATRIC" id="fig|989403.3.peg.1066"/>
<keyword evidence="16" id="KW-1185">Reference proteome</keyword>
<keyword evidence="5 15" id="KW-0808">Transferase</keyword>
<evidence type="ECO:0000313" key="16">
    <source>
        <dbReference type="Proteomes" id="UP000076577"/>
    </source>
</evidence>
<feature type="domain" description="Histidine kinase" evidence="13">
    <location>
        <begin position="252"/>
        <end position="480"/>
    </location>
</feature>
<name>A0A161VAG6_9HYPH</name>
<evidence type="ECO:0000256" key="10">
    <source>
        <dbReference type="ARBA" id="ARBA00023136"/>
    </source>
</evidence>
<dbReference type="CDD" id="cd00075">
    <property type="entry name" value="HATPase"/>
    <property type="match status" value="1"/>
</dbReference>
<keyword evidence="8 12" id="KW-1133">Transmembrane helix</keyword>
<dbReference type="EC" id="2.7.13.3" evidence="3"/>
<dbReference type="SMART" id="SM00304">
    <property type="entry name" value="HAMP"/>
    <property type="match status" value="1"/>
</dbReference>
<feature type="domain" description="HAMP" evidence="14">
    <location>
        <begin position="191"/>
        <end position="244"/>
    </location>
</feature>
<keyword evidence="4" id="KW-0597">Phosphoprotein</keyword>
<evidence type="ECO:0000256" key="5">
    <source>
        <dbReference type="ARBA" id="ARBA00022679"/>
    </source>
</evidence>
<dbReference type="Gene3D" id="3.30.565.10">
    <property type="entry name" value="Histidine kinase-like ATPase, C-terminal domain"/>
    <property type="match status" value="1"/>
</dbReference>
<dbReference type="PANTHER" id="PTHR45436:SF8">
    <property type="entry name" value="HISTIDINE KINASE"/>
    <property type="match status" value="1"/>
</dbReference>
<evidence type="ECO:0000256" key="2">
    <source>
        <dbReference type="ARBA" id="ARBA00004370"/>
    </source>
</evidence>
<dbReference type="EMBL" id="LMCB01000005">
    <property type="protein sequence ID" value="KZL20999.1"/>
    <property type="molecule type" value="Genomic_DNA"/>
</dbReference>
<dbReference type="InterPro" id="IPR004358">
    <property type="entry name" value="Sig_transdc_His_kin-like_C"/>
</dbReference>
<dbReference type="PANTHER" id="PTHR45436">
    <property type="entry name" value="SENSOR HISTIDINE KINASE YKOH"/>
    <property type="match status" value="1"/>
</dbReference>
<evidence type="ECO:0000259" key="14">
    <source>
        <dbReference type="PROSITE" id="PS50885"/>
    </source>
</evidence>
<dbReference type="Pfam" id="PF02518">
    <property type="entry name" value="HATPase_c"/>
    <property type="match status" value="1"/>
</dbReference>
<dbReference type="STRING" id="989403.SAMN05421798_101410"/>
<dbReference type="GO" id="GO:0000155">
    <property type="term" value="F:phosphorelay sensor kinase activity"/>
    <property type="evidence" value="ECO:0007669"/>
    <property type="project" value="InterPro"/>
</dbReference>
<organism evidence="15 16">
    <name type="scientific">Pseudovibrio axinellae</name>
    <dbReference type="NCBI Taxonomy" id="989403"/>
    <lineage>
        <taxon>Bacteria</taxon>
        <taxon>Pseudomonadati</taxon>
        <taxon>Pseudomonadota</taxon>
        <taxon>Alphaproteobacteria</taxon>
        <taxon>Hyphomicrobiales</taxon>
        <taxon>Stappiaceae</taxon>
        <taxon>Pseudovibrio</taxon>
    </lineage>
</organism>
<dbReference type="InterPro" id="IPR036097">
    <property type="entry name" value="HisK_dim/P_sf"/>
</dbReference>
<evidence type="ECO:0000313" key="15">
    <source>
        <dbReference type="EMBL" id="KZL20999.1"/>
    </source>
</evidence>
<dbReference type="SMART" id="SM00388">
    <property type="entry name" value="HisKA"/>
    <property type="match status" value="1"/>
</dbReference>
<evidence type="ECO:0000256" key="12">
    <source>
        <dbReference type="SAM" id="Phobius"/>
    </source>
</evidence>
<keyword evidence="10 12" id="KW-0472">Membrane</keyword>
<dbReference type="Pfam" id="PF00512">
    <property type="entry name" value="HisKA"/>
    <property type="match status" value="1"/>
</dbReference>
<comment type="catalytic activity">
    <reaction evidence="1">
        <text>ATP + protein L-histidine = ADP + protein N-phospho-L-histidine.</text>
        <dbReference type="EC" id="2.7.13.3"/>
    </reaction>
</comment>
<dbReference type="Pfam" id="PF00672">
    <property type="entry name" value="HAMP"/>
    <property type="match status" value="1"/>
</dbReference>
<sequence length="502" mass="55086">MTALTRIFSTTAFKLAAIYLTSFTALSVFLFIYISLSTDDLMNKQVVQTVDAEIQGLAEQYAQRGISGLVIGVERRIRSPNSNLYLILDYAGNVIAGNIAYLPEKVLSETDGRIQFVSYTPLGRPGAEQGEGQKKDSAIVRIFELPGNFKFLVGRDLEDQVHLKSLLGDALTLWLVGMVVLAGITWFFLNRRILKRIDNLSMSSRQIMEGDLAGRLDVTGNGDEFDRLASNLNVMLDRIEALMQGLNEVSDNIAHDLKTPLTRMRGRVESALRRGLSAQEGQECLEDTIVEIDELIKTFNALLRIARVEADSTGAKLEPIKLAEIVNDVCELYEPVAEDGGVTFSVCVEAKPVIEGDRELMAQALANLIENALKYGRPIDKDVRPAIKVVLSGKDDQAILSVEDNGAGITEADRERVCNRFVRLDSSRHAPGSGLGLSLIKAVVTLHHGELELTSACGLDDSAEDEQTGLCARIVLPLSKEQRGEGEGNEAWHMAQKKNVDN</sequence>
<dbReference type="Gene3D" id="6.10.340.10">
    <property type="match status" value="1"/>
</dbReference>
<evidence type="ECO:0000256" key="8">
    <source>
        <dbReference type="ARBA" id="ARBA00022989"/>
    </source>
</evidence>
<reference evidence="15 16" key="1">
    <citation type="journal article" date="2016" name="Front. Microbiol.">
        <title>Comparative Genomic Analysis Reveals a Diverse Repertoire of Genes Involved in Prokaryote-Eukaryote Interactions within the Pseudovibrio Genus.</title>
        <authorList>
            <person name="Romano S."/>
            <person name="Fernandez-Guerra A."/>
            <person name="Reen F.J."/>
            <person name="Glockner F.O."/>
            <person name="Crowley S.P."/>
            <person name="O'Sullivan O."/>
            <person name="Cotter P.D."/>
            <person name="Adams C."/>
            <person name="Dobson A.D."/>
            <person name="O'Gara F."/>
        </authorList>
    </citation>
    <scope>NUCLEOTIDE SEQUENCE [LARGE SCALE GENOMIC DNA]</scope>
    <source>
        <strain evidence="15 16">Ad2</strain>
    </source>
</reference>
<comment type="caution">
    <text evidence="15">The sequence shown here is derived from an EMBL/GenBank/DDBJ whole genome shotgun (WGS) entry which is preliminary data.</text>
</comment>
<keyword evidence="9" id="KW-0902">Two-component regulatory system</keyword>
<dbReference type="CDD" id="cd00082">
    <property type="entry name" value="HisKA"/>
    <property type="match status" value="1"/>
</dbReference>
<comment type="subcellular location">
    <subcellularLocation>
        <location evidence="2">Membrane</location>
    </subcellularLocation>
</comment>
<dbReference type="InterPro" id="IPR005467">
    <property type="entry name" value="His_kinase_dom"/>
</dbReference>
<accession>A0A161VAG6</accession>
<dbReference type="SUPFAM" id="SSF158472">
    <property type="entry name" value="HAMP domain-like"/>
    <property type="match status" value="1"/>
</dbReference>
<dbReference type="InterPro" id="IPR003594">
    <property type="entry name" value="HATPase_dom"/>
</dbReference>
<feature type="region of interest" description="Disordered" evidence="11">
    <location>
        <begin position="482"/>
        <end position="502"/>
    </location>
</feature>
<dbReference type="GO" id="GO:0005886">
    <property type="term" value="C:plasma membrane"/>
    <property type="evidence" value="ECO:0007669"/>
    <property type="project" value="TreeGrafter"/>
</dbReference>
<evidence type="ECO:0000256" key="1">
    <source>
        <dbReference type="ARBA" id="ARBA00000085"/>
    </source>
</evidence>
<dbReference type="InterPro" id="IPR050428">
    <property type="entry name" value="TCS_sensor_his_kinase"/>
</dbReference>
<feature type="transmembrane region" description="Helical" evidence="12">
    <location>
        <begin position="171"/>
        <end position="189"/>
    </location>
</feature>
<keyword evidence="7 15" id="KW-0418">Kinase</keyword>
<protein>
    <recommendedName>
        <fullName evidence="3">histidine kinase</fullName>
        <ecNumber evidence="3">2.7.13.3</ecNumber>
    </recommendedName>
</protein>
<dbReference type="RefSeq" id="WP_068003152.1">
    <property type="nucleotide sequence ID" value="NZ_FOFM01000001.1"/>
</dbReference>
<dbReference type="InterPro" id="IPR003660">
    <property type="entry name" value="HAMP_dom"/>
</dbReference>
<dbReference type="InterPro" id="IPR003661">
    <property type="entry name" value="HisK_dim/P_dom"/>
</dbReference>
<evidence type="ECO:0000256" key="7">
    <source>
        <dbReference type="ARBA" id="ARBA00022777"/>
    </source>
</evidence>
<dbReference type="CDD" id="cd06225">
    <property type="entry name" value="HAMP"/>
    <property type="match status" value="1"/>
</dbReference>
<dbReference type="OrthoDB" id="9815202at2"/>